<dbReference type="SUPFAM" id="SSF141523">
    <property type="entry name" value="L,D-transpeptidase catalytic domain-like"/>
    <property type="match status" value="1"/>
</dbReference>
<protein>
    <submittedName>
        <fullName evidence="10">L,D-transpeptidase family protein</fullName>
    </submittedName>
</protein>
<dbReference type="PANTHER" id="PTHR41533:SF2">
    <property type="entry name" value="BLR7131 PROTEIN"/>
    <property type="match status" value="1"/>
</dbReference>
<dbReference type="Gene3D" id="2.40.440.10">
    <property type="entry name" value="L,D-transpeptidase catalytic domain-like"/>
    <property type="match status" value="1"/>
</dbReference>
<evidence type="ECO:0000256" key="4">
    <source>
        <dbReference type="ARBA" id="ARBA00022960"/>
    </source>
</evidence>
<evidence type="ECO:0000256" key="8">
    <source>
        <dbReference type="SAM" id="SignalP"/>
    </source>
</evidence>
<dbReference type="RefSeq" id="WP_261614013.1">
    <property type="nucleotide sequence ID" value="NZ_JALIDZ010000001.1"/>
</dbReference>
<accession>A0AAW5QVY6</accession>
<dbReference type="InterPro" id="IPR036366">
    <property type="entry name" value="PGBDSf"/>
</dbReference>
<feature type="active site" description="Proton donor/acceptor" evidence="7">
    <location>
        <position position="442"/>
    </location>
</feature>
<dbReference type="GO" id="GO:0004180">
    <property type="term" value="F:carboxypeptidase activity"/>
    <property type="evidence" value="ECO:0007669"/>
    <property type="project" value="UniProtKB-ARBA"/>
</dbReference>
<dbReference type="InterPro" id="IPR038063">
    <property type="entry name" value="Transpep_catalytic_dom"/>
</dbReference>
<dbReference type="Pfam" id="PF20142">
    <property type="entry name" value="Scaffold"/>
    <property type="match status" value="1"/>
</dbReference>
<dbReference type="AlphaFoldDB" id="A0AAW5QVY6"/>
<dbReference type="SUPFAM" id="SSF47090">
    <property type="entry name" value="PGBD-like"/>
    <property type="match status" value="1"/>
</dbReference>
<feature type="active site" description="Nucleophile" evidence="7">
    <location>
        <position position="461"/>
    </location>
</feature>
<keyword evidence="4 7" id="KW-0133">Cell shape</keyword>
<dbReference type="GO" id="GO:0071555">
    <property type="term" value="P:cell wall organization"/>
    <property type="evidence" value="ECO:0007669"/>
    <property type="project" value="UniProtKB-UniRule"/>
</dbReference>
<dbReference type="Pfam" id="PF01471">
    <property type="entry name" value="PG_binding_1"/>
    <property type="match status" value="1"/>
</dbReference>
<dbReference type="CDD" id="cd16913">
    <property type="entry name" value="YkuD_like"/>
    <property type="match status" value="1"/>
</dbReference>
<dbReference type="InterPro" id="IPR002477">
    <property type="entry name" value="Peptidoglycan-bd-like"/>
</dbReference>
<keyword evidence="8" id="KW-0732">Signal</keyword>
<dbReference type="Pfam" id="PF03734">
    <property type="entry name" value="YkuD"/>
    <property type="match status" value="1"/>
</dbReference>
<dbReference type="EMBL" id="JALIDZ010000001">
    <property type="protein sequence ID" value="MCT8970445.1"/>
    <property type="molecule type" value="Genomic_DNA"/>
</dbReference>
<comment type="caution">
    <text evidence="10">The sequence shown here is derived from an EMBL/GenBank/DDBJ whole genome shotgun (WGS) entry which is preliminary data.</text>
</comment>
<dbReference type="GO" id="GO:0009252">
    <property type="term" value="P:peptidoglycan biosynthetic process"/>
    <property type="evidence" value="ECO:0007669"/>
    <property type="project" value="UniProtKB-KW"/>
</dbReference>
<dbReference type="GO" id="GO:0008360">
    <property type="term" value="P:regulation of cell shape"/>
    <property type="evidence" value="ECO:0007669"/>
    <property type="project" value="UniProtKB-UniRule"/>
</dbReference>
<dbReference type="Proteomes" id="UP001320898">
    <property type="component" value="Unassembled WGS sequence"/>
</dbReference>
<keyword evidence="6 7" id="KW-0961">Cell wall biogenesis/degradation</keyword>
<dbReference type="InterPro" id="IPR045380">
    <property type="entry name" value="LD_TPept_scaffold_dom"/>
</dbReference>
<dbReference type="GO" id="GO:0016740">
    <property type="term" value="F:transferase activity"/>
    <property type="evidence" value="ECO:0007669"/>
    <property type="project" value="UniProtKB-KW"/>
</dbReference>
<keyword evidence="3" id="KW-0808">Transferase</keyword>
<name>A0AAW5QVY6_9HYPH</name>
<comment type="pathway">
    <text evidence="1 7">Cell wall biogenesis; peptidoglycan biosynthesis.</text>
</comment>
<keyword evidence="5 7" id="KW-0573">Peptidoglycan synthesis</keyword>
<feature type="domain" description="L,D-TPase catalytic" evidence="9">
    <location>
        <begin position="311"/>
        <end position="488"/>
    </location>
</feature>
<evidence type="ECO:0000256" key="1">
    <source>
        <dbReference type="ARBA" id="ARBA00004752"/>
    </source>
</evidence>
<feature type="chain" id="PRO_5043352637" evidence="8">
    <location>
        <begin position="26"/>
        <end position="546"/>
    </location>
</feature>
<gene>
    <name evidence="10" type="ORF">MUB46_01090</name>
</gene>
<feature type="signal peptide" evidence="8">
    <location>
        <begin position="1"/>
        <end position="25"/>
    </location>
</feature>
<evidence type="ECO:0000256" key="6">
    <source>
        <dbReference type="ARBA" id="ARBA00023316"/>
    </source>
</evidence>
<dbReference type="Gene3D" id="1.10.101.10">
    <property type="entry name" value="PGBD-like superfamily/PGBD"/>
    <property type="match status" value="1"/>
</dbReference>
<dbReference type="InterPro" id="IPR052905">
    <property type="entry name" value="LD-transpeptidase_YkuD-like"/>
</dbReference>
<evidence type="ECO:0000256" key="5">
    <source>
        <dbReference type="ARBA" id="ARBA00022984"/>
    </source>
</evidence>
<organism evidence="10 11">
    <name type="scientific">Microbaculum marinisediminis</name>
    <dbReference type="NCBI Taxonomy" id="2931392"/>
    <lineage>
        <taxon>Bacteria</taxon>
        <taxon>Pseudomonadati</taxon>
        <taxon>Pseudomonadota</taxon>
        <taxon>Alphaproteobacteria</taxon>
        <taxon>Hyphomicrobiales</taxon>
        <taxon>Tepidamorphaceae</taxon>
        <taxon>Microbaculum</taxon>
    </lineage>
</organism>
<dbReference type="PANTHER" id="PTHR41533">
    <property type="entry name" value="L,D-TRANSPEPTIDASE HI_1667-RELATED"/>
    <property type="match status" value="1"/>
</dbReference>
<evidence type="ECO:0000256" key="3">
    <source>
        <dbReference type="ARBA" id="ARBA00022679"/>
    </source>
</evidence>
<evidence type="ECO:0000259" key="9">
    <source>
        <dbReference type="PROSITE" id="PS52029"/>
    </source>
</evidence>
<proteinExistence type="inferred from homology"/>
<reference evidence="10 11" key="1">
    <citation type="submission" date="2022-04" db="EMBL/GenBank/DDBJ databases">
        <authorList>
            <person name="Ye Y.-Q."/>
            <person name="Du Z.-J."/>
        </authorList>
    </citation>
    <scope>NUCLEOTIDE SEQUENCE [LARGE SCALE GENOMIC DNA]</scope>
    <source>
        <strain evidence="10 11">A6E488</strain>
    </source>
</reference>
<evidence type="ECO:0000256" key="2">
    <source>
        <dbReference type="ARBA" id="ARBA00005992"/>
    </source>
</evidence>
<keyword evidence="11" id="KW-1185">Reference proteome</keyword>
<evidence type="ECO:0000313" key="10">
    <source>
        <dbReference type="EMBL" id="MCT8970445.1"/>
    </source>
</evidence>
<dbReference type="PROSITE" id="PS52029">
    <property type="entry name" value="LD_TPASE"/>
    <property type="match status" value="1"/>
</dbReference>
<sequence length="546" mass="61169">MAVARKRALWMVVVVAFIVMATAMATATKAQQPKLVAGEIARIIRDGQVPFGNDIDEQRLFQVYAYYHLRSFTPIWVRDSGPKTKGHELLAVLRNAGAEGLEPTDYYVDRLSELMEQRDIYSLARLDLLLTRAFLDYGRDLSAGRVAPESVDSEINLNPTPIDASELIRGAEEADNIGPYALSLAPKTDEYARLATMLAEYREIAAQGGWPTVPDGETLKPGLDDPRVVPLRAYLFTVGDYDGDPDESSTLFDAEMAEAVERFQARHGLDVDGAVGKETLAAINTPIDDRIATMELNLERRRWMKDDPGERYVFVNIADQYLKVVDQGRTIHTARLVVGKPYARTPVFDETMKYVVINPDWTVPASIARNEYLPKLKKSPEALSKQNIRIYAGSTAISPMSINWSTITKSDFRYTLRQDPGPENALGVIKFMFPNAYNVYLHDTPSKGLFARPHRTFSHGCMRVENPIALGEVILGAQGWSADRIRKVVASGKKTVVNLETPIPVHVTYLTAWVNKDGTVHFRKDLYGRDKRLREGIEATHRLQKS</sequence>
<evidence type="ECO:0000313" key="11">
    <source>
        <dbReference type="Proteomes" id="UP001320898"/>
    </source>
</evidence>
<dbReference type="InterPro" id="IPR036365">
    <property type="entry name" value="PGBD-like_sf"/>
</dbReference>
<comment type="similarity">
    <text evidence="2">Belongs to the YkuD family.</text>
</comment>
<evidence type="ECO:0000256" key="7">
    <source>
        <dbReference type="PROSITE-ProRule" id="PRU01373"/>
    </source>
</evidence>
<dbReference type="InterPro" id="IPR005490">
    <property type="entry name" value="LD_TPept_cat_dom"/>
</dbReference>